<keyword evidence="3" id="KW-1185">Reference proteome</keyword>
<name>A0A371D3Y4_9APHY</name>
<dbReference type="EMBL" id="KZ857420">
    <property type="protein sequence ID" value="RDX47257.1"/>
    <property type="molecule type" value="Genomic_DNA"/>
</dbReference>
<evidence type="ECO:0000313" key="2">
    <source>
        <dbReference type="EMBL" id="RDX47257.1"/>
    </source>
</evidence>
<evidence type="ECO:0000256" key="1">
    <source>
        <dbReference type="SAM" id="MobiDB-lite"/>
    </source>
</evidence>
<sequence>MGRVFQHFGDTITEFAITCTYALSMHYLYDGMPSDEEWASYNFSALRNLNKLRFELPESLTALTPPKKEPEWTAVAGVPRLLACFSRDLPLRDGIEIDVQFEGFGCTFSGRPRPSTSYVVRPPEIELALLRFDNLNRVTLRSKYTCDIDVARAIGAAAFPTLLEAGKEIRVVEPDVHECCWQIYQLCVPDCMQGSHLVQVLDLDPVRRGRPPPTPAGLRRVHRRGRHDPSPLKAALPSDQYCATATMPLPKRNECPRRMSLRFDIYEPPALQELELRGSESAIEGRVKHS</sequence>
<gene>
    <name evidence="2" type="ORF">OH76DRAFT_787450</name>
</gene>
<feature type="region of interest" description="Disordered" evidence="1">
    <location>
        <begin position="208"/>
        <end position="230"/>
    </location>
</feature>
<proteinExistence type="predicted"/>
<dbReference type="AlphaFoldDB" id="A0A371D3Y4"/>
<dbReference type="Proteomes" id="UP000256964">
    <property type="component" value="Unassembled WGS sequence"/>
</dbReference>
<protein>
    <submittedName>
        <fullName evidence="2">Uncharacterized protein</fullName>
    </submittedName>
</protein>
<accession>A0A371D3Y4</accession>
<reference evidence="2 3" key="1">
    <citation type="journal article" date="2018" name="Biotechnol. Biofuels">
        <title>Integrative visual omics of the white-rot fungus Polyporus brumalis exposes the biotechnological potential of its oxidative enzymes for delignifying raw plant biomass.</title>
        <authorList>
            <person name="Miyauchi S."/>
            <person name="Rancon A."/>
            <person name="Drula E."/>
            <person name="Hage H."/>
            <person name="Chaduli D."/>
            <person name="Favel A."/>
            <person name="Grisel S."/>
            <person name="Henrissat B."/>
            <person name="Herpoel-Gimbert I."/>
            <person name="Ruiz-Duenas F.J."/>
            <person name="Chevret D."/>
            <person name="Hainaut M."/>
            <person name="Lin J."/>
            <person name="Wang M."/>
            <person name="Pangilinan J."/>
            <person name="Lipzen A."/>
            <person name="Lesage-Meessen L."/>
            <person name="Navarro D."/>
            <person name="Riley R."/>
            <person name="Grigoriev I.V."/>
            <person name="Zhou S."/>
            <person name="Raouche S."/>
            <person name="Rosso M.N."/>
        </authorList>
    </citation>
    <scope>NUCLEOTIDE SEQUENCE [LARGE SCALE GENOMIC DNA]</scope>
    <source>
        <strain evidence="2 3">BRFM 1820</strain>
    </source>
</reference>
<evidence type="ECO:0000313" key="3">
    <source>
        <dbReference type="Proteomes" id="UP000256964"/>
    </source>
</evidence>
<organism evidence="2 3">
    <name type="scientific">Lentinus brumalis</name>
    <dbReference type="NCBI Taxonomy" id="2498619"/>
    <lineage>
        <taxon>Eukaryota</taxon>
        <taxon>Fungi</taxon>
        <taxon>Dikarya</taxon>
        <taxon>Basidiomycota</taxon>
        <taxon>Agaricomycotina</taxon>
        <taxon>Agaricomycetes</taxon>
        <taxon>Polyporales</taxon>
        <taxon>Polyporaceae</taxon>
        <taxon>Lentinus</taxon>
    </lineage>
</organism>